<dbReference type="GO" id="GO:0005525">
    <property type="term" value="F:GTP binding"/>
    <property type="evidence" value="ECO:0007669"/>
    <property type="project" value="UniProtKB-UniRule"/>
</dbReference>
<comment type="subcellular location">
    <subcellularLocation>
        <location evidence="1">Cell membrane</location>
        <topology evidence="1">Peripheral membrane protein</topology>
        <orientation evidence="1">Cytoplasmic side</orientation>
    </subcellularLocation>
</comment>
<proteinExistence type="inferred from homology"/>
<keyword evidence="16" id="KW-0969">Cilium</keyword>
<evidence type="ECO:0000256" key="8">
    <source>
        <dbReference type="ARBA" id="ARBA00022927"/>
    </source>
</evidence>
<keyword evidence="11" id="KW-1006">Bacterial flagellum protein export</keyword>
<evidence type="ECO:0000256" key="11">
    <source>
        <dbReference type="ARBA" id="ARBA00023225"/>
    </source>
</evidence>
<dbReference type="AlphaFoldDB" id="D9SKI0"/>
<evidence type="ECO:0000256" key="12">
    <source>
        <dbReference type="ARBA" id="ARBA00025337"/>
    </source>
</evidence>
<sequence>MRIKKYVVKNMNEAMTRIRYELGQDAIILSQRRVRKPGIKGFFSSKLLEVTATVDDSRNKDSSDSLQAIKSLFSGEIPIQQNIQKTQEDNESSNKFIDNRNKTNFGSNIKDTNITGKDKHDIKDPEVVSDDSKLVNEMKEMKDLINSLITKENAEMPKEKSDEVTELLEDNDVDKRVIEFLSSQISEDVPSEERVSALRGVLKNNIEIFEKTPNKVVILVGPTGVGKTTTIAKLAGRYSLMEKKKVGLITLDTYRIGAVEQLKTYSEIMNIPFKVIFNMSDMEIAIKEFDYCDIILIDTTGRSSKNAMQISELRAYLHKVATDNIYLVLSSTTKNKDIEAIIEGYRPLNYNAVIITKLDETSTYGSVINILQDSQKPLGFITTGQSVPEDIRVPNKDELVKLILGEEKIC</sequence>
<dbReference type="Proteomes" id="UP000002730">
    <property type="component" value="Chromosome"/>
</dbReference>
<dbReference type="Gene3D" id="3.40.50.300">
    <property type="entry name" value="P-loop containing nucleotide triphosphate hydrolases"/>
    <property type="match status" value="1"/>
</dbReference>
<dbReference type="FunFam" id="3.40.50.300:FF:000695">
    <property type="entry name" value="Flagellar biosynthesis regulator FlhF"/>
    <property type="match status" value="1"/>
</dbReference>
<dbReference type="RefSeq" id="WP_010077312.1">
    <property type="nucleotide sequence ID" value="NC_014393.1"/>
</dbReference>
<evidence type="ECO:0000256" key="3">
    <source>
        <dbReference type="ARBA" id="ARBA00014919"/>
    </source>
</evidence>
<dbReference type="InterPro" id="IPR000897">
    <property type="entry name" value="SRP54_GTPase_dom"/>
</dbReference>
<dbReference type="SMART" id="SM00382">
    <property type="entry name" value="AAA"/>
    <property type="match status" value="1"/>
</dbReference>
<keyword evidence="17" id="KW-1185">Reference proteome</keyword>
<dbReference type="InterPro" id="IPR047040">
    <property type="entry name" value="FlhF__GTPase_dom"/>
</dbReference>
<dbReference type="Gene3D" id="1.20.120.1380">
    <property type="entry name" value="Flagellar FlhF biosynthesis protein, N domain"/>
    <property type="match status" value="1"/>
</dbReference>
<evidence type="ECO:0000259" key="15">
    <source>
        <dbReference type="SMART" id="SM00962"/>
    </source>
</evidence>
<keyword evidence="8" id="KW-0653">Protein transport</keyword>
<dbReference type="GO" id="GO:0005047">
    <property type="term" value="F:signal recognition particle binding"/>
    <property type="evidence" value="ECO:0007669"/>
    <property type="project" value="TreeGrafter"/>
</dbReference>
<dbReference type="SUPFAM" id="SSF52540">
    <property type="entry name" value="P-loop containing nucleoside triphosphate hydrolases"/>
    <property type="match status" value="1"/>
</dbReference>
<dbReference type="NCBIfam" id="TIGR03499">
    <property type="entry name" value="FlhF"/>
    <property type="match status" value="1"/>
</dbReference>
<evidence type="ECO:0000256" key="6">
    <source>
        <dbReference type="ARBA" id="ARBA00022741"/>
    </source>
</evidence>
<accession>D9SKI0</accession>
<keyword evidence="16" id="KW-0966">Cell projection</keyword>
<keyword evidence="4" id="KW-0813">Transport</keyword>
<dbReference type="GO" id="GO:0006614">
    <property type="term" value="P:SRP-dependent cotranslational protein targeting to membrane"/>
    <property type="evidence" value="ECO:0007669"/>
    <property type="project" value="UniProtKB-UniRule"/>
</dbReference>
<gene>
    <name evidence="16" type="ordered locus">Clocel_1732</name>
</gene>
<keyword evidence="6" id="KW-0547">Nucleotide-binding</keyword>
<evidence type="ECO:0000256" key="4">
    <source>
        <dbReference type="ARBA" id="ARBA00022448"/>
    </source>
</evidence>
<protein>
    <recommendedName>
        <fullName evidence="3 13">Flagellar biosynthesis protein FlhF</fullName>
    </recommendedName>
</protein>
<feature type="domain" description="SRP54-type proteins GTP-binding" evidence="15">
    <location>
        <begin position="214"/>
        <end position="405"/>
    </location>
</feature>
<dbReference type="Pfam" id="PF00448">
    <property type="entry name" value="SRP54"/>
    <property type="match status" value="1"/>
</dbReference>
<dbReference type="GO" id="GO:0003924">
    <property type="term" value="F:GTPase activity"/>
    <property type="evidence" value="ECO:0007669"/>
    <property type="project" value="UniProtKB-UniRule"/>
</dbReference>
<keyword evidence="16" id="KW-0282">Flagellum</keyword>
<feature type="domain" description="AAA+ ATPase" evidence="14">
    <location>
        <begin position="213"/>
        <end position="410"/>
    </location>
</feature>
<dbReference type="InterPro" id="IPR020006">
    <property type="entry name" value="FlhF"/>
</dbReference>
<keyword evidence="5" id="KW-1003">Cell membrane</keyword>
<evidence type="ECO:0000256" key="5">
    <source>
        <dbReference type="ARBA" id="ARBA00022475"/>
    </source>
</evidence>
<dbReference type="HOGENOM" id="CLU_009301_11_4_9"/>
<dbReference type="GO" id="GO:0015031">
    <property type="term" value="P:protein transport"/>
    <property type="evidence" value="ECO:0007669"/>
    <property type="project" value="UniProtKB-KW"/>
</dbReference>
<dbReference type="STRING" id="573061.Clocel_1732"/>
<evidence type="ECO:0000256" key="1">
    <source>
        <dbReference type="ARBA" id="ARBA00004413"/>
    </source>
</evidence>
<reference evidence="16 17" key="1">
    <citation type="submission" date="2010-08" db="EMBL/GenBank/DDBJ databases">
        <title>Complete sequence of Clostridium cellulovorans 743B.</title>
        <authorList>
            <consortium name="US DOE Joint Genome Institute"/>
            <person name="Lucas S."/>
            <person name="Copeland A."/>
            <person name="Lapidus A."/>
            <person name="Cheng J.-F."/>
            <person name="Bruce D."/>
            <person name="Goodwin L."/>
            <person name="Pitluck S."/>
            <person name="Chertkov O."/>
            <person name="Detter J.C."/>
            <person name="Han C."/>
            <person name="Tapia R."/>
            <person name="Land M."/>
            <person name="Hauser L."/>
            <person name="Chang Y.-J."/>
            <person name="Jeffries C."/>
            <person name="Kyrpides N."/>
            <person name="Ivanova N."/>
            <person name="Mikhailova N."/>
            <person name="Hemme C.L."/>
            <person name="Woyke T."/>
        </authorList>
    </citation>
    <scope>NUCLEOTIDE SEQUENCE [LARGE SCALE GENOMIC DNA]</scope>
    <source>
        <strain evidence="17">ATCC 35296 / DSM 3052 / OCM 3 / 743B</strain>
    </source>
</reference>
<dbReference type="InterPro" id="IPR003593">
    <property type="entry name" value="AAA+_ATPase"/>
</dbReference>
<evidence type="ECO:0000259" key="14">
    <source>
        <dbReference type="SMART" id="SM00382"/>
    </source>
</evidence>
<evidence type="ECO:0000256" key="9">
    <source>
        <dbReference type="ARBA" id="ARBA00023134"/>
    </source>
</evidence>
<dbReference type="GO" id="GO:0005886">
    <property type="term" value="C:plasma membrane"/>
    <property type="evidence" value="ECO:0007669"/>
    <property type="project" value="UniProtKB-SubCell"/>
</dbReference>
<dbReference type="eggNOG" id="COG1419">
    <property type="taxonomic scope" value="Bacteria"/>
</dbReference>
<evidence type="ECO:0000313" key="17">
    <source>
        <dbReference type="Proteomes" id="UP000002730"/>
    </source>
</evidence>
<evidence type="ECO:0000256" key="10">
    <source>
        <dbReference type="ARBA" id="ARBA00023136"/>
    </source>
</evidence>
<dbReference type="PANTHER" id="PTHR43134">
    <property type="entry name" value="SIGNAL RECOGNITION PARTICLE RECEPTOR SUBUNIT ALPHA"/>
    <property type="match status" value="1"/>
</dbReference>
<keyword evidence="9" id="KW-0342">GTP-binding</keyword>
<evidence type="ECO:0000313" key="16">
    <source>
        <dbReference type="EMBL" id="ADL51476.1"/>
    </source>
</evidence>
<dbReference type="PANTHER" id="PTHR43134:SF3">
    <property type="entry name" value="FLAGELLAR BIOSYNTHESIS PROTEIN FLHF"/>
    <property type="match status" value="1"/>
</dbReference>
<evidence type="ECO:0000256" key="2">
    <source>
        <dbReference type="ARBA" id="ARBA00008531"/>
    </source>
</evidence>
<dbReference type="OrthoDB" id="9778554at2"/>
<keyword evidence="10" id="KW-0472">Membrane</keyword>
<name>D9SKI0_CLOC7</name>
<comment type="similarity">
    <text evidence="2">Belongs to the GTP-binding SRP family.</text>
</comment>
<keyword evidence="7" id="KW-1005">Bacterial flagellum biogenesis</keyword>
<dbReference type="KEGG" id="ccb:Clocel_1732"/>
<dbReference type="CDD" id="cd17873">
    <property type="entry name" value="FlhF"/>
    <property type="match status" value="1"/>
</dbReference>
<evidence type="ECO:0000256" key="13">
    <source>
        <dbReference type="NCBIfam" id="TIGR03499"/>
    </source>
</evidence>
<dbReference type="InterPro" id="IPR027417">
    <property type="entry name" value="P-loop_NTPase"/>
</dbReference>
<comment type="function">
    <text evidence="12">Necessary for flagellar biosynthesis. May be involved in translocation of the flagellum.</text>
</comment>
<dbReference type="GO" id="GO:0044781">
    <property type="term" value="P:bacterial-type flagellum organization"/>
    <property type="evidence" value="ECO:0007669"/>
    <property type="project" value="UniProtKB-UniRule"/>
</dbReference>
<dbReference type="SMART" id="SM00962">
    <property type="entry name" value="SRP54"/>
    <property type="match status" value="1"/>
</dbReference>
<dbReference type="EMBL" id="CP002160">
    <property type="protein sequence ID" value="ADL51476.1"/>
    <property type="molecule type" value="Genomic_DNA"/>
</dbReference>
<evidence type="ECO:0000256" key="7">
    <source>
        <dbReference type="ARBA" id="ARBA00022795"/>
    </source>
</evidence>
<organism evidence="16 17">
    <name type="scientific">Clostridium cellulovorans (strain ATCC 35296 / DSM 3052 / OCM 3 / 743B)</name>
    <dbReference type="NCBI Taxonomy" id="573061"/>
    <lineage>
        <taxon>Bacteria</taxon>
        <taxon>Bacillati</taxon>
        <taxon>Bacillota</taxon>
        <taxon>Clostridia</taxon>
        <taxon>Eubacteriales</taxon>
        <taxon>Clostridiaceae</taxon>
        <taxon>Clostridium</taxon>
    </lineage>
</organism>